<dbReference type="SMART" id="SM00382">
    <property type="entry name" value="AAA"/>
    <property type="match status" value="1"/>
</dbReference>
<dbReference type="InterPro" id="IPR025420">
    <property type="entry name" value="DUF4143"/>
</dbReference>
<evidence type="ECO:0000259" key="1">
    <source>
        <dbReference type="SMART" id="SM00382"/>
    </source>
</evidence>
<dbReference type="InterPro" id="IPR003593">
    <property type="entry name" value="AAA+_ATPase"/>
</dbReference>
<proteinExistence type="predicted"/>
<comment type="caution">
    <text evidence="2">The sequence shown here is derived from an EMBL/GenBank/DDBJ whole genome shotgun (WGS) entry which is preliminary data.</text>
</comment>
<gene>
    <name evidence="2" type="ORF">A2Z21_06395</name>
</gene>
<feature type="domain" description="AAA+ ATPase" evidence="1">
    <location>
        <begin position="16"/>
        <end position="176"/>
    </location>
</feature>
<reference evidence="2 3" key="1">
    <citation type="journal article" date="2016" name="Nat. Commun.">
        <title>Thousands of microbial genomes shed light on interconnected biogeochemical processes in an aquifer system.</title>
        <authorList>
            <person name="Anantharaman K."/>
            <person name="Brown C.T."/>
            <person name="Hug L.A."/>
            <person name="Sharon I."/>
            <person name="Castelle C.J."/>
            <person name="Probst A.J."/>
            <person name="Thomas B.C."/>
            <person name="Singh A."/>
            <person name="Wilkins M.J."/>
            <person name="Karaoz U."/>
            <person name="Brodie E.L."/>
            <person name="Williams K.H."/>
            <person name="Hubbard S.S."/>
            <person name="Banfield J.F."/>
        </authorList>
    </citation>
    <scope>NUCLEOTIDE SEQUENCE [LARGE SCALE GENOMIC DNA]</scope>
    <source>
        <strain evidence="3">RBG_16_55_9</strain>
    </source>
</reference>
<dbReference type="Proteomes" id="UP000179157">
    <property type="component" value="Unassembled WGS sequence"/>
</dbReference>
<dbReference type="Pfam" id="PF13635">
    <property type="entry name" value="DUF4143"/>
    <property type="match status" value="1"/>
</dbReference>
<dbReference type="Pfam" id="PF13173">
    <property type="entry name" value="AAA_14"/>
    <property type="match status" value="1"/>
</dbReference>
<protein>
    <recommendedName>
        <fullName evidence="1">AAA+ ATPase domain-containing protein</fullName>
    </recommendedName>
</protein>
<evidence type="ECO:0000313" key="3">
    <source>
        <dbReference type="Proteomes" id="UP000179157"/>
    </source>
</evidence>
<name>A0A1F5UW28_FRAXR</name>
<dbReference type="InterPro" id="IPR027417">
    <property type="entry name" value="P-loop_NTPase"/>
</dbReference>
<dbReference type="EMBL" id="MFGX01000070">
    <property type="protein sequence ID" value="OGF54891.1"/>
    <property type="molecule type" value="Genomic_DNA"/>
</dbReference>
<dbReference type="PANTHER" id="PTHR43566:SF2">
    <property type="entry name" value="DUF4143 DOMAIN-CONTAINING PROTEIN"/>
    <property type="match status" value="1"/>
</dbReference>
<dbReference type="InterPro" id="IPR041682">
    <property type="entry name" value="AAA_14"/>
</dbReference>
<dbReference type="STRING" id="1817864.A2Z21_06395"/>
<sequence>MIQRNIAARILEALSDSPVVLLNGARQSGKSTLVQSLAKEQYPARYVTLDDATILAAAREDPTGFISGLDKPVILDEVQRAPDLFLAIKADIDRHRRPGRFLLTGSANVLLLPRLSESLVGRMEILTLWPFSQGELQATRDGFVDAVFTRSLPAFTDRDLERADLIRRVLLGGYPEAIARESSARRHAWFRSYITTLTQRDVRDLAQVEHLTAFPRLLALLATRSASLLNYAELSRSLGLPQSTLKRYLALLEMTFLIQPLPAWSANLGKRLVKAPKIVLNDTGLIAHLLGLSEQRIDSDAALLGPLLENFVVMELRKQITWSQTQPQLYHFRTQTGHEVDIVLEDSAGHVVGVEVKASSTLSARDFKGLRLLSEALGTRFLRGVVFYTGKESVPFGSHLQAMPISALWGLGTQ</sequence>
<dbReference type="SUPFAM" id="SSF52540">
    <property type="entry name" value="P-loop containing nucleoside triphosphate hydrolases"/>
    <property type="match status" value="1"/>
</dbReference>
<evidence type="ECO:0000313" key="2">
    <source>
        <dbReference type="EMBL" id="OGF54891.1"/>
    </source>
</evidence>
<dbReference type="PANTHER" id="PTHR43566">
    <property type="entry name" value="CONSERVED PROTEIN"/>
    <property type="match status" value="1"/>
</dbReference>
<accession>A0A1F5UW28</accession>
<dbReference type="AlphaFoldDB" id="A0A1F5UW28"/>
<organism evidence="2 3">
    <name type="scientific">Fraserbacteria sp. (strain RBG_16_55_9)</name>
    <dbReference type="NCBI Taxonomy" id="1817864"/>
    <lineage>
        <taxon>Bacteria</taxon>
        <taxon>Candidatus Fraseribacteriota</taxon>
    </lineage>
</organism>